<accession>A0ABU5ZGD1</accession>
<dbReference type="Pfam" id="PF04434">
    <property type="entry name" value="SWIM"/>
    <property type="match status" value="1"/>
</dbReference>
<keyword evidence="1" id="KW-0479">Metal-binding</keyword>
<evidence type="ECO:0000256" key="2">
    <source>
        <dbReference type="SAM" id="MobiDB-lite"/>
    </source>
</evidence>
<reference evidence="4" key="1">
    <citation type="submission" date="2023-12" db="EMBL/GenBank/DDBJ databases">
        <title>Fervidustalea candida gen. nov., sp. nov., a novel member of the family Paenibacillaceae isolated from a geothermal area.</title>
        <authorList>
            <person name="Li W.-J."/>
            <person name="Jiao J.-Y."/>
            <person name="Chen Y."/>
        </authorList>
    </citation>
    <scope>NUCLEOTIDE SEQUENCE</scope>
    <source>
        <strain evidence="4">SYSU GA230002</strain>
    </source>
</reference>
<dbReference type="EMBL" id="JAYJLD010000004">
    <property type="protein sequence ID" value="MEB3100922.1"/>
    <property type="molecule type" value="Genomic_DNA"/>
</dbReference>
<evidence type="ECO:0000313" key="4">
    <source>
        <dbReference type="EMBL" id="MEB3100922.1"/>
    </source>
</evidence>
<protein>
    <submittedName>
        <fullName evidence="4">SWIM zinc finger family protein</fullName>
    </submittedName>
</protein>
<feature type="compositionally biased region" description="Basic and acidic residues" evidence="2">
    <location>
        <begin position="118"/>
        <end position="137"/>
    </location>
</feature>
<comment type="caution">
    <text evidence="4">The sequence shown here is derived from an EMBL/GenBank/DDBJ whole genome shotgun (WGS) entry which is preliminary data.</text>
</comment>
<dbReference type="Proteomes" id="UP001310386">
    <property type="component" value="Unassembled WGS sequence"/>
</dbReference>
<keyword evidence="1" id="KW-0863">Zinc-finger</keyword>
<proteinExistence type="predicted"/>
<organism evidence="4 5">
    <name type="scientific">Ferviditalea candida</name>
    <dbReference type="NCBI Taxonomy" id="3108399"/>
    <lineage>
        <taxon>Bacteria</taxon>
        <taxon>Bacillati</taxon>
        <taxon>Bacillota</taxon>
        <taxon>Bacilli</taxon>
        <taxon>Bacillales</taxon>
        <taxon>Paenibacillaceae</taxon>
        <taxon>Ferviditalea</taxon>
    </lineage>
</organism>
<name>A0ABU5ZGD1_9BACL</name>
<gene>
    <name evidence="4" type="ORF">VF724_04525</name>
</gene>
<keyword evidence="5" id="KW-1185">Reference proteome</keyword>
<sequence>MSTLNIRPDSLAFLREDLGSRFELQILRRGFNYYLKKNVKSVCGQANVIRAEVTGTELYKVEIDPDFFGVSTCTCPYGGFCKHMAAVIFQVFSMMGQRPELLLREVEQANDAAQWKQKQAEQRREQMKEKARKRLEAEQLAQRKRQNGAPREHDGSDPGYSQPPARDKEFPLQETGRVQDWLQWIDNWFMRQHIVSDYVFQSLYESLMEQLSLQTQSWNSALRGWLMLHFQLSVLNRLDSFMRERGTAYLYGFAYSKSAQIYHSCLDRLAEALESLNLEEAAARFAGHAESLIDRIAQLAAEPSRTPVNWKHVYRLIWATLANVETWRGAEVRRLRAVLHDNSLSSGIKDEAVCGLVHFDILLQQDREAMRKIDLIAHLKTPAIWYPYLNGFRSLKDWNRLLLWLQWLAPEMRSANSADLADYQEYWDELLQQQSVESEWMNVFGMLLPRAYPYYAKRLLEKERFAEWADVAMAAGYSIFHLDPKDLRLVENADPRSLLPLYHQAVEQLILHKGRQNYRQAVKYLKKLRTIYAKLKQKDRWERFIETLVARHSRLRALREEFKKGKLIS</sequence>
<dbReference type="RefSeq" id="WP_371753034.1">
    <property type="nucleotide sequence ID" value="NZ_JAYJLD010000004.1"/>
</dbReference>
<evidence type="ECO:0000259" key="3">
    <source>
        <dbReference type="PROSITE" id="PS50966"/>
    </source>
</evidence>
<evidence type="ECO:0000256" key="1">
    <source>
        <dbReference type="PROSITE-ProRule" id="PRU00325"/>
    </source>
</evidence>
<feature type="region of interest" description="Disordered" evidence="2">
    <location>
        <begin position="114"/>
        <end position="168"/>
    </location>
</feature>
<dbReference type="InterPro" id="IPR007527">
    <property type="entry name" value="Znf_SWIM"/>
</dbReference>
<keyword evidence="1" id="KW-0862">Zinc</keyword>
<feature type="domain" description="SWIM-type" evidence="3">
    <location>
        <begin position="59"/>
        <end position="92"/>
    </location>
</feature>
<dbReference type="PROSITE" id="PS50966">
    <property type="entry name" value="ZF_SWIM"/>
    <property type="match status" value="1"/>
</dbReference>
<evidence type="ECO:0000313" key="5">
    <source>
        <dbReference type="Proteomes" id="UP001310386"/>
    </source>
</evidence>